<gene>
    <name evidence="1" type="ORF">IQ247_05760</name>
</gene>
<protein>
    <submittedName>
        <fullName evidence="1">DUF2887 domain-containing protein</fullName>
    </submittedName>
</protein>
<comment type="caution">
    <text evidence="1">The sequence shown here is derived from an EMBL/GenBank/DDBJ whole genome shotgun (WGS) entry which is preliminary data.</text>
</comment>
<dbReference type="AlphaFoldDB" id="A0A8J7F0G8"/>
<organism evidence="1 2">
    <name type="scientific">Plectonema cf. radiosum LEGE 06105</name>
    <dbReference type="NCBI Taxonomy" id="945769"/>
    <lineage>
        <taxon>Bacteria</taxon>
        <taxon>Bacillati</taxon>
        <taxon>Cyanobacteriota</taxon>
        <taxon>Cyanophyceae</taxon>
        <taxon>Oscillatoriophycideae</taxon>
        <taxon>Oscillatoriales</taxon>
        <taxon>Microcoleaceae</taxon>
        <taxon>Plectonema</taxon>
    </lineage>
</organism>
<reference evidence="1" key="1">
    <citation type="submission" date="2020-10" db="EMBL/GenBank/DDBJ databases">
        <authorList>
            <person name="Castelo-Branco R."/>
            <person name="Eusebio N."/>
            <person name="Adriana R."/>
            <person name="Vieira A."/>
            <person name="Brugerolle De Fraissinette N."/>
            <person name="Rezende De Castro R."/>
            <person name="Schneider M.P."/>
            <person name="Vasconcelos V."/>
            <person name="Leao P.N."/>
        </authorList>
    </citation>
    <scope>NUCLEOTIDE SEQUENCE</scope>
    <source>
        <strain evidence="1">LEGE 06105</strain>
    </source>
</reference>
<evidence type="ECO:0000313" key="2">
    <source>
        <dbReference type="Proteomes" id="UP000620559"/>
    </source>
</evidence>
<dbReference type="InterPro" id="IPR022573">
    <property type="entry name" value="DUF2887"/>
</dbReference>
<keyword evidence="2" id="KW-1185">Reference proteome</keyword>
<dbReference type="Proteomes" id="UP000620559">
    <property type="component" value="Unassembled WGS sequence"/>
</dbReference>
<dbReference type="Pfam" id="PF11103">
    <property type="entry name" value="DUF2887"/>
    <property type="match status" value="1"/>
</dbReference>
<dbReference type="EMBL" id="JADEWL010000012">
    <property type="protein sequence ID" value="MBE9212220.1"/>
    <property type="molecule type" value="Genomic_DNA"/>
</dbReference>
<evidence type="ECO:0000313" key="1">
    <source>
        <dbReference type="EMBL" id="MBE9212220.1"/>
    </source>
</evidence>
<sequence length="168" mass="19448">MAIVIFDTRKNDVDYPQRLDSLKKPHLRCFYLDEMESVSSNSLGLGIIKLIVEENQKAKISVQQLVDKAKLEVEDAAIQRKVLELIEAILVNKFPNLNREEIKEMLSLELIKGTRYYEELKEEVRGEVKEEVKVGMITKLLQRGMTVEEIADILELDVEFVRKVVEDN</sequence>
<accession>A0A8J7F0G8</accession>
<name>A0A8J7F0G8_9CYAN</name>
<proteinExistence type="predicted"/>